<reference evidence="2 3" key="1">
    <citation type="submission" date="2024-01" db="EMBL/GenBank/DDBJ databases">
        <title>Hyphobacterium bacterium isolated from marine sediment.</title>
        <authorList>
            <person name="Zhao S."/>
        </authorList>
    </citation>
    <scope>NUCLEOTIDE SEQUENCE [LARGE SCALE GENOMIC DNA]</scope>
    <source>
        <strain evidence="3">HN65</strain>
    </source>
</reference>
<accession>A0ABU7LLS1</accession>
<evidence type="ECO:0000259" key="1">
    <source>
        <dbReference type="Pfam" id="PF01458"/>
    </source>
</evidence>
<name>A0ABU7LLS1_9PROT</name>
<proteinExistence type="predicted"/>
<comment type="caution">
    <text evidence="2">The sequence shown here is derived from an EMBL/GenBank/DDBJ whole genome shotgun (WGS) entry which is preliminary data.</text>
</comment>
<dbReference type="Proteomes" id="UP001354971">
    <property type="component" value="Unassembled WGS sequence"/>
</dbReference>
<protein>
    <submittedName>
        <fullName evidence="2">SufD family Fe-S cluster assembly protein</fullName>
    </submittedName>
</protein>
<dbReference type="SUPFAM" id="SSF101960">
    <property type="entry name" value="Stabilizer of iron transporter SufD"/>
    <property type="match status" value="1"/>
</dbReference>
<gene>
    <name evidence="2" type="ORF">V0U79_00510</name>
</gene>
<dbReference type="RefSeq" id="WP_330197501.1">
    <property type="nucleotide sequence ID" value="NZ_JAZDRP010000001.1"/>
</dbReference>
<keyword evidence="3" id="KW-1185">Reference proteome</keyword>
<sequence>MGANFEPNNGEAIFIAMLDGSDGWRKDVRDRLVAKGLPTKRDEAWKWSDLRRAARDITKRGSTQLRAEMAPQWADLKRETGDEFSAGALAQAAAHQTAFFRHHLGGTYNIELGASVGASVASVVISLPRALEYTILEHYRAADGALAIANVDYEVGPGAKVNRVVLFDDAPQAGWVLSSNVSLAPGASFTQTSLTFGAKFLRQETRLSHPGQGATATLNGAYLVGAGGHADMTSIVNMQGEGGELDQLTKGIVHSGGRAVFQGKIHVDQAAQKTAANMTHRGMIIDDRSEIDSKPELEIYADDVECSHGNAIGTLDEMALFYMQQRGLPEADARRLLVESFLDETLSAVKDEKTRDSLSGRIAAKLKGLV</sequence>
<dbReference type="InterPro" id="IPR000825">
    <property type="entry name" value="SUF_FeS_clus_asmbl_SufBD_core"/>
</dbReference>
<dbReference type="Pfam" id="PF01458">
    <property type="entry name" value="SUFBD_core"/>
    <property type="match status" value="1"/>
</dbReference>
<feature type="domain" description="SUF system FeS cluster assembly SufBD core" evidence="1">
    <location>
        <begin position="117"/>
        <end position="341"/>
    </location>
</feature>
<dbReference type="PANTHER" id="PTHR43575">
    <property type="entry name" value="PROTEIN ABCI7, CHLOROPLASTIC"/>
    <property type="match status" value="1"/>
</dbReference>
<organism evidence="2 3">
    <name type="scientific">Hyphobacterium lacteum</name>
    <dbReference type="NCBI Taxonomy" id="3116575"/>
    <lineage>
        <taxon>Bacteria</taxon>
        <taxon>Pseudomonadati</taxon>
        <taxon>Pseudomonadota</taxon>
        <taxon>Alphaproteobacteria</taxon>
        <taxon>Maricaulales</taxon>
        <taxon>Maricaulaceae</taxon>
        <taxon>Hyphobacterium</taxon>
    </lineage>
</organism>
<dbReference type="InterPro" id="IPR055346">
    <property type="entry name" value="Fe-S_cluster_assembly_SufBD"/>
</dbReference>
<dbReference type="InterPro" id="IPR037284">
    <property type="entry name" value="SUF_FeS_clus_asmbl_SufBD_sf"/>
</dbReference>
<evidence type="ECO:0000313" key="3">
    <source>
        <dbReference type="Proteomes" id="UP001354971"/>
    </source>
</evidence>
<dbReference type="PANTHER" id="PTHR43575:SF1">
    <property type="entry name" value="PROTEIN ABCI7, CHLOROPLASTIC"/>
    <property type="match status" value="1"/>
</dbReference>
<evidence type="ECO:0000313" key="2">
    <source>
        <dbReference type="EMBL" id="MEE2524833.1"/>
    </source>
</evidence>
<dbReference type="EMBL" id="JAZDRP010000001">
    <property type="protein sequence ID" value="MEE2524833.1"/>
    <property type="molecule type" value="Genomic_DNA"/>
</dbReference>